<name>A0A8I1E0N2_9PSED</name>
<dbReference type="Proteomes" id="UP000645865">
    <property type="component" value="Unassembled WGS sequence"/>
</dbReference>
<reference evidence="1" key="1">
    <citation type="submission" date="2020-12" db="EMBL/GenBank/DDBJ databases">
        <title>Comparative genomic insights into the epidemiology and virulence of plant pathogenic Pseudomonads from Turkey.</title>
        <authorList>
            <person name="Dillon M."/>
            <person name="Ruiz-Bedoya T."/>
            <person name="Bendalovic-Torma C."/>
            <person name="Guttman K.M."/>
            <person name="Kwak H."/>
            <person name="Middleton M.A."/>
            <person name="Wang P.W."/>
            <person name="Horuz S."/>
            <person name="Aysan Y."/>
            <person name="Guttman D.S."/>
        </authorList>
    </citation>
    <scope>NUCLEOTIDE SEQUENCE</scope>
    <source>
        <strain evidence="1">S5_IA_3a</strain>
    </source>
</reference>
<evidence type="ECO:0000313" key="1">
    <source>
        <dbReference type="EMBL" id="MBI6623041.1"/>
    </source>
</evidence>
<dbReference type="AlphaFoldDB" id="A0A8I1E0N2"/>
<organism evidence="1 2">
    <name type="scientific">Pseudomonas rhodesiae</name>
    <dbReference type="NCBI Taxonomy" id="76760"/>
    <lineage>
        <taxon>Bacteria</taxon>
        <taxon>Pseudomonadati</taxon>
        <taxon>Pseudomonadota</taxon>
        <taxon>Gammaproteobacteria</taxon>
        <taxon>Pseudomonadales</taxon>
        <taxon>Pseudomonadaceae</taxon>
        <taxon>Pseudomonas</taxon>
    </lineage>
</organism>
<gene>
    <name evidence="1" type="ORF">YA0853_05080</name>
</gene>
<proteinExistence type="predicted"/>
<sequence length="990" mass="112492">MSSFTKAKNSLRLPIFFKLVASLKSLKKRNLLRGYASQELRIKSAIDDIRKGNTIDDIMTIGALLKGPKGLIAGETKKTSSDLFRFTMLTALHWQEEVRYTCGYLNSAQDDCTAALKHMAQLAKLEKINTDEALEFIYLMAKIYGASNYLSYKLGYIRVTRKLTAPQLAKISDIEAEMGHKEKPAFHFSAMENLSPRISLFLIAQRRVSALVGKVDGDIRRSYTISNFIPTPLNDEDLAKYLLRATESSLIDTLQAVIVIMNLNVFKRQARELQLRLTTEIWVELEAVIHQSTNGDDAQLIPEHYLDSDEENDRSLDFYRISSCFLERPNLAEFRNEIDRVIGARLLAEIVKDFKFGERDFYEDKDALLNDEGTIVRKSPNIRLDSFYRTFLFLRFIEQRTNLLALSDEDIKYIFEQTLALEVLLTEAELRAIYSIVPDETQKFVAVLALALFRKKSIDPDVDYEFRSDLIDHVKANYNGLILEFIDDLVTDSPQIASYIADSLDEVTIEKLYEVIKSSSQASEIRRDILKLIGKKLNRIDYVIEADAIETRSKLATLQSYFDSSRMYVDSFAMKKWLDGNPSVSTEQFRTSYPSIQATLRTIENKSGESEDIYFITLNEQSEGMIAQIAKDAFDQFCLNTEFGIESYLGRRIRHNTLDGVMTESVDAVFNKSDYRMIMAGQSMKRTADAWRSQFRAIIDKLRKERLQFKSPTSLFNSVVDLEDFATRENIRLLSSSLRVAGSQLLNDLVISFCWKQISPQLESAARYIKTELLQEATGSISKHFSGSFGSVEEQLKMELHEAVSGVFMKVADWFRVPQTGFISASVRELCDIILYDLNRPQAVDYTGGALENKYTGISVHRLYDCVAVLLQNALIHGEEGQKVNVCVTAKKAETNQILDVVTVQIMSVVSSSKYEDSKLRIERAIRSIEGGIDMVTEGYTGIKKVKFITQKSENFHTLKCEADDENRSLTLSFTLHSETVSEDNVVGVA</sequence>
<accession>A0A8I1E0N2</accession>
<comment type="caution">
    <text evidence="1">The sequence shown here is derived from an EMBL/GenBank/DDBJ whole genome shotgun (WGS) entry which is preliminary data.</text>
</comment>
<dbReference type="RefSeq" id="WP_056791216.1">
    <property type="nucleotide sequence ID" value="NZ_JAEILH010000008.1"/>
</dbReference>
<protein>
    <submittedName>
        <fullName evidence="1">Uncharacterized protein</fullName>
    </submittedName>
</protein>
<dbReference type="EMBL" id="JAEILH010000008">
    <property type="protein sequence ID" value="MBI6623041.1"/>
    <property type="molecule type" value="Genomic_DNA"/>
</dbReference>
<evidence type="ECO:0000313" key="2">
    <source>
        <dbReference type="Proteomes" id="UP000645865"/>
    </source>
</evidence>